<accession>F4RUM2</accession>
<dbReference type="Proteomes" id="UP000001072">
    <property type="component" value="Unassembled WGS sequence"/>
</dbReference>
<dbReference type="RefSeq" id="XP_007412749.1">
    <property type="nucleotide sequence ID" value="XM_007412687.1"/>
</dbReference>
<evidence type="ECO:0000256" key="1">
    <source>
        <dbReference type="SAM" id="MobiDB-lite"/>
    </source>
</evidence>
<dbReference type="OrthoDB" id="10613000at2759"/>
<dbReference type="HOGENOM" id="CLU_2237186_0_0_1"/>
<organism evidence="3">
    <name type="scientific">Melampsora larici-populina (strain 98AG31 / pathotype 3-4-7)</name>
    <name type="common">Poplar leaf rust fungus</name>
    <dbReference type="NCBI Taxonomy" id="747676"/>
    <lineage>
        <taxon>Eukaryota</taxon>
        <taxon>Fungi</taxon>
        <taxon>Dikarya</taxon>
        <taxon>Basidiomycota</taxon>
        <taxon>Pucciniomycotina</taxon>
        <taxon>Pucciniomycetes</taxon>
        <taxon>Pucciniales</taxon>
        <taxon>Melampsoraceae</taxon>
        <taxon>Melampsora</taxon>
    </lineage>
</organism>
<feature type="region of interest" description="Disordered" evidence="1">
    <location>
        <begin position="68"/>
        <end position="91"/>
    </location>
</feature>
<gene>
    <name evidence="2" type="ORF">MELLADRAFT_108887</name>
</gene>
<dbReference type="InParanoid" id="F4RUM2"/>
<dbReference type="GeneID" id="18923594"/>
<keyword evidence="3" id="KW-1185">Reference proteome</keyword>
<evidence type="ECO:0000313" key="2">
    <source>
        <dbReference type="EMBL" id="EGG03956.1"/>
    </source>
</evidence>
<sequence>MHPHLFQKEIGFREKKRATWRILGNWLEDERYSIFAVTPVLASSDPTAPQSGTLIPCEADEQAQYQNPFLYSPPAGSSPASSTTNQRQHQMKICWMMNNQDRELG</sequence>
<name>F4RUM2_MELLP</name>
<proteinExistence type="predicted"/>
<dbReference type="VEuPathDB" id="FungiDB:MELLADRAFT_108887"/>
<dbReference type="KEGG" id="mlr:MELLADRAFT_108887"/>
<dbReference type="AlphaFoldDB" id="F4RUM2"/>
<feature type="compositionally biased region" description="Low complexity" evidence="1">
    <location>
        <begin position="72"/>
        <end position="82"/>
    </location>
</feature>
<reference evidence="3" key="1">
    <citation type="journal article" date="2011" name="Proc. Natl. Acad. Sci. U.S.A.">
        <title>Obligate biotrophy features unraveled by the genomic analysis of rust fungi.</title>
        <authorList>
            <person name="Duplessis S."/>
            <person name="Cuomo C.A."/>
            <person name="Lin Y.-C."/>
            <person name="Aerts A."/>
            <person name="Tisserant E."/>
            <person name="Veneault-Fourrey C."/>
            <person name="Joly D.L."/>
            <person name="Hacquard S."/>
            <person name="Amselem J."/>
            <person name="Cantarel B.L."/>
            <person name="Chiu R."/>
            <person name="Coutinho P.M."/>
            <person name="Feau N."/>
            <person name="Field M."/>
            <person name="Frey P."/>
            <person name="Gelhaye E."/>
            <person name="Goldberg J."/>
            <person name="Grabherr M.G."/>
            <person name="Kodira C.D."/>
            <person name="Kohler A."/>
            <person name="Kuees U."/>
            <person name="Lindquist E.A."/>
            <person name="Lucas S.M."/>
            <person name="Mago R."/>
            <person name="Mauceli E."/>
            <person name="Morin E."/>
            <person name="Murat C."/>
            <person name="Pangilinan J.L."/>
            <person name="Park R."/>
            <person name="Pearson M."/>
            <person name="Quesneville H."/>
            <person name="Rouhier N."/>
            <person name="Sakthikumar S."/>
            <person name="Salamov A.A."/>
            <person name="Schmutz J."/>
            <person name="Selles B."/>
            <person name="Shapiro H."/>
            <person name="Tanguay P."/>
            <person name="Tuskan G.A."/>
            <person name="Henrissat B."/>
            <person name="Van de Peer Y."/>
            <person name="Rouze P."/>
            <person name="Ellis J.G."/>
            <person name="Dodds P.N."/>
            <person name="Schein J.E."/>
            <person name="Zhong S."/>
            <person name="Hamelin R.C."/>
            <person name="Grigoriev I.V."/>
            <person name="Szabo L.J."/>
            <person name="Martin F."/>
        </authorList>
    </citation>
    <scope>NUCLEOTIDE SEQUENCE [LARGE SCALE GENOMIC DNA]</scope>
    <source>
        <strain evidence="3">98AG31 / pathotype 3-4-7</strain>
    </source>
</reference>
<protein>
    <submittedName>
        <fullName evidence="2">Uncharacterized protein</fullName>
    </submittedName>
</protein>
<evidence type="ECO:0000313" key="3">
    <source>
        <dbReference type="Proteomes" id="UP000001072"/>
    </source>
</evidence>
<dbReference type="EMBL" id="GL883121">
    <property type="protein sequence ID" value="EGG03956.1"/>
    <property type="molecule type" value="Genomic_DNA"/>
</dbReference>